<comment type="caution">
    <text evidence="1">The sequence shown here is derived from an EMBL/GenBank/DDBJ whole genome shotgun (WGS) entry which is preliminary data.</text>
</comment>
<dbReference type="AlphaFoldDB" id="A0A1F4S6U6"/>
<name>A0A1F4S6U6_UNCSA</name>
<sequence length="264" mass="29708">MFNKKIVSFDLGNTVDCDISQALLDKIKRVREGKEPFSDEIADEIKKIGIPIIKSRIPQIIQNGNIETILIWLITSRGNLPDELANRKEFPVNSPIILNTGLFNVSITSFGSSRVEELSKMTVDSIIIIKTDEEISSLAILANLITSGEPSPKVEKYLRLSDLPVIKYPFFLKLFNPDHIKQALKRARGKALIVADLESDSDKTLSFFESLRREGDKTPIIIVTADNSMDSYRRIDSTCDFFMYKPIGIGDINFLSDLLVSRPQ</sequence>
<dbReference type="Proteomes" id="UP000177905">
    <property type="component" value="Unassembled WGS sequence"/>
</dbReference>
<dbReference type="SUPFAM" id="SSF52172">
    <property type="entry name" value="CheY-like"/>
    <property type="match status" value="1"/>
</dbReference>
<dbReference type="EMBL" id="MEUA01000013">
    <property type="protein sequence ID" value="OGC16140.1"/>
    <property type="molecule type" value="Genomic_DNA"/>
</dbReference>
<organism evidence="1 2">
    <name type="scientific">candidate division WOR-1 bacterium RIFOXYB2_FULL_36_35</name>
    <dbReference type="NCBI Taxonomy" id="1802578"/>
    <lineage>
        <taxon>Bacteria</taxon>
        <taxon>Bacillati</taxon>
        <taxon>Saganbacteria</taxon>
    </lineage>
</organism>
<reference evidence="1 2" key="1">
    <citation type="journal article" date="2016" name="Nat. Commun.">
        <title>Thousands of microbial genomes shed light on interconnected biogeochemical processes in an aquifer system.</title>
        <authorList>
            <person name="Anantharaman K."/>
            <person name="Brown C.T."/>
            <person name="Hug L.A."/>
            <person name="Sharon I."/>
            <person name="Castelle C.J."/>
            <person name="Probst A.J."/>
            <person name="Thomas B.C."/>
            <person name="Singh A."/>
            <person name="Wilkins M.J."/>
            <person name="Karaoz U."/>
            <person name="Brodie E.L."/>
            <person name="Williams K.H."/>
            <person name="Hubbard S.S."/>
            <person name="Banfield J.F."/>
        </authorList>
    </citation>
    <scope>NUCLEOTIDE SEQUENCE [LARGE SCALE GENOMIC DNA]</scope>
</reference>
<evidence type="ECO:0000313" key="1">
    <source>
        <dbReference type="EMBL" id="OGC16140.1"/>
    </source>
</evidence>
<proteinExistence type="predicted"/>
<evidence type="ECO:0000313" key="2">
    <source>
        <dbReference type="Proteomes" id="UP000177905"/>
    </source>
</evidence>
<gene>
    <name evidence="1" type="ORF">A2290_07110</name>
</gene>
<dbReference type="InterPro" id="IPR011006">
    <property type="entry name" value="CheY-like_superfamily"/>
</dbReference>
<protein>
    <submittedName>
        <fullName evidence="1">Uncharacterized protein</fullName>
    </submittedName>
</protein>
<accession>A0A1F4S6U6</accession>